<organism evidence="1">
    <name type="scientific">Vecturithrix granuli</name>
    <dbReference type="NCBI Taxonomy" id="1499967"/>
    <lineage>
        <taxon>Bacteria</taxon>
        <taxon>Candidatus Moduliflexota</taxon>
        <taxon>Candidatus Vecturitrichia</taxon>
        <taxon>Candidatus Vecturitrichales</taxon>
        <taxon>Candidatus Vecturitrichaceae</taxon>
        <taxon>Candidatus Vecturithrix</taxon>
    </lineage>
</organism>
<keyword evidence="2" id="KW-1185">Reference proteome</keyword>
<evidence type="ECO:0000313" key="2">
    <source>
        <dbReference type="Proteomes" id="UP000030661"/>
    </source>
</evidence>
<dbReference type="SUPFAM" id="SSF54909">
    <property type="entry name" value="Dimeric alpha+beta barrel"/>
    <property type="match status" value="1"/>
</dbReference>
<evidence type="ECO:0000313" key="1">
    <source>
        <dbReference type="EMBL" id="GAK55547.1"/>
    </source>
</evidence>
<accession>A0A0S6WAJ0</accession>
<reference evidence="1" key="1">
    <citation type="journal article" date="2015" name="PeerJ">
        <title>First genomic representation of candidate bacterial phylum KSB3 points to enhanced environmental sensing as a trigger of wastewater bulking.</title>
        <authorList>
            <person name="Sekiguchi Y."/>
            <person name="Ohashi A."/>
            <person name="Parks D.H."/>
            <person name="Yamauchi T."/>
            <person name="Tyson G.W."/>
            <person name="Hugenholtz P."/>
        </authorList>
    </citation>
    <scope>NUCLEOTIDE SEQUENCE [LARGE SCALE GENOMIC DNA]</scope>
</reference>
<dbReference type="Gene3D" id="3.30.70.1060">
    <property type="entry name" value="Dimeric alpha+beta barrel"/>
    <property type="match status" value="1"/>
</dbReference>
<gene>
    <name evidence="1" type="ORF">U27_02381</name>
</gene>
<dbReference type="AlphaFoldDB" id="A0A0S6WAJ0"/>
<protein>
    <recommendedName>
        <fullName evidence="3">Superoxide dismutase</fullName>
    </recommendedName>
</protein>
<dbReference type="EMBL" id="DF820463">
    <property type="protein sequence ID" value="GAK55547.1"/>
    <property type="molecule type" value="Genomic_DNA"/>
</dbReference>
<sequence length="99" mass="11090">MKILALEKEVPGKTAADFQPHLTPEAGKVWELYQAGVIREIYFRGDRHEAVLILECADVAEARETLNALPLVKARLIDFEIIPLVAYPGFARLFATSPR</sequence>
<evidence type="ECO:0008006" key="3">
    <source>
        <dbReference type="Google" id="ProtNLM"/>
    </source>
</evidence>
<dbReference type="STRING" id="1499967.U27_02381"/>
<dbReference type="HOGENOM" id="CLU_157077_1_0_0"/>
<dbReference type="eggNOG" id="COG2350">
    <property type="taxonomic scope" value="Bacteria"/>
</dbReference>
<dbReference type="Proteomes" id="UP000030661">
    <property type="component" value="Unassembled WGS sequence"/>
</dbReference>
<name>A0A0S6WAJ0_VECG1</name>
<proteinExistence type="predicted"/>
<dbReference type="InterPro" id="IPR011008">
    <property type="entry name" value="Dimeric_a/b-barrel"/>
</dbReference>